<evidence type="ECO:0000256" key="6">
    <source>
        <dbReference type="ARBA" id="ARBA00023136"/>
    </source>
</evidence>
<dbReference type="STRING" id="76123.AS203_01550"/>
<dbReference type="CDD" id="cd13127">
    <property type="entry name" value="MATE_tuaB_like"/>
    <property type="match status" value="1"/>
</dbReference>
<evidence type="ECO:0000256" key="7">
    <source>
        <dbReference type="SAM" id="Phobius"/>
    </source>
</evidence>
<feature type="transmembrane region" description="Helical" evidence="7">
    <location>
        <begin position="444"/>
        <end position="461"/>
    </location>
</feature>
<evidence type="ECO:0000256" key="1">
    <source>
        <dbReference type="ARBA" id="ARBA00004651"/>
    </source>
</evidence>
<feature type="transmembrane region" description="Helical" evidence="7">
    <location>
        <begin position="81"/>
        <end position="104"/>
    </location>
</feature>
<dbReference type="Proteomes" id="UP000056252">
    <property type="component" value="Chromosome"/>
</dbReference>
<evidence type="ECO:0000313" key="9">
    <source>
        <dbReference type="Proteomes" id="UP000056252"/>
    </source>
</evidence>
<evidence type="ECO:0000256" key="5">
    <source>
        <dbReference type="ARBA" id="ARBA00022989"/>
    </source>
</evidence>
<proteinExistence type="inferred from homology"/>
<dbReference type="OrthoDB" id="9770347at2"/>
<evidence type="ECO:0000313" key="8">
    <source>
        <dbReference type="EMBL" id="ALO47943.1"/>
    </source>
</evidence>
<feature type="transmembrane region" description="Helical" evidence="7">
    <location>
        <begin position="172"/>
        <end position="192"/>
    </location>
</feature>
<evidence type="ECO:0000256" key="2">
    <source>
        <dbReference type="ARBA" id="ARBA00007430"/>
    </source>
</evidence>
<dbReference type="Pfam" id="PF13440">
    <property type="entry name" value="Polysacc_synt_3"/>
    <property type="match status" value="1"/>
</dbReference>
<feature type="transmembrane region" description="Helical" evidence="7">
    <location>
        <begin position="416"/>
        <end position="437"/>
    </location>
</feature>
<dbReference type="PANTHER" id="PTHR30250">
    <property type="entry name" value="PST FAMILY PREDICTED COLANIC ACID TRANSPORTER"/>
    <property type="match status" value="1"/>
</dbReference>
<name>A0A0S2KHZ4_9BACT</name>
<dbReference type="AlphaFoldDB" id="A0A0S2KHZ4"/>
<keyword evidence="6 7" id="KW-0472">Membrane</keyword>
<organism evidence="8 9">
    <name type="scientific">Hoylesella enoeca</name>
    <dbReference type="NCBI Taxonomy" id="76123"/>
    <lineage>
        <taxon>Bacteria</taxon>
        <taxon>Pseudomonadati</taxon>
        <taxon>Bacteroidota</taxon>
        <taxon>Bacteroidia</taxon>
        <taxon>Bacteroidales</taxon>
        <taxon>Prevotellaceae</taxon>
        <taxon>Hoylesella</taxon>
    </lineage>
</organism>
<keyword evidence="9" id="KW-1185">Reference proteome</keyword>
<dbReference type="KEGG" id="peo:AS203_01550"/>
<keyword evidence="3" id="KW-1003">Cell membrane</keyword>
<comment type="subcellular location">
    <subcellularLocation>
        <location evidence="1">Cell membrane</location>
        <topology evidence="1">Multi-pass membrane protein</topology>
    </subcellularLocation>
</comment>
<feature type="transmembrane region" description="Helical" evidence="7">
    <location>
        <begin position="149"/>
        <end position="166"/>
    </location>
</feature>
<comment type="similarity">
    <text evidence="2">Belongs to the polysaccharide synthase family.</text>
</comment>
<dbReference type="RefSeq" id="WP_025065062.1">
    <property type="nucleotide sequence ID" value="NZ_CP013195.1"/>
</dbReference>
<feature type="transmembrane region" description="Helical" evidence="7">
    <location>
        <begin position="289"/>
        <end position="312"/>
    </location>
</feature>
<keyword evidence="5 7" id="KW-1133">Transmembrane helix</keyword>
<feature type="transmembrane region" description="Helical" evidence="7">
    <location>
        <begin position="45"/>
        <end position="69"/>
    </location>
</feature>
<feature type="transmembrane region" description="Helical" evidence="7">
    <location>
        <begin position="116"/>
        <end position="137"/>
    </location>
</feature>
<dbReference type="GO" id="GO:0005886">
    <property type="term" value="C:plasma membrane"/>
    <property type="evidence" value="ECO:0007669"/>
    <property type="project" value="UniProtKB-SubCell"/>
</dbReference>
<evidence type="ECO:0000256" key="3">
    <source>
        <dbReference type="ARBA" id="ARBA00022475"/>
    </source>
</evidence>
<feature type="transmembrane region" description="Helical" evidence="7">
    <location>
        <begin position="365"/>
        <end position="396"/>
    </location>
</feature>
<protein>
    <submittedName>
        <fullName evidence="8">Lipopolysaccharide biosynthesis protein</fullName>
    </submittedName>
</protein>
<feature type="transmembrane region" description="Helical" evidence="7">
    <location>
        <begin position="324"/>
        <end position="344"/>
    </location>
</feature>
<gene>
    <name evidence="8" type="ORF">AS203_01550</name>
</gene>
<reference evidence="9" key="1">
    <citation type="submission" date="2015-11" db="EMBL/GenBank/DDBJ databases">
        <authorList>
            <person name="Holder M.E."/>
            <person name="Ajami N.J."/>
            <person name="Petrosino J.F."/>
        </authorList>
    </citation>
    <scope>NUCLEOTIDE SEQUENCE [LARGE SCALE GENOMIC DNA]</scope>
    <source>
        <strain evidence="9">F0113</strain>
    </source>
</reference>
<sequence>MASELKSKTVHGLLWSSIDRFSTQGISFVFSIFLARILTPRDYGIVAMIVVFTAIAQSFVDSGFSSALIRKPDLNEKDKSTALLFNIVVGVVCYGILFLLAPLIANFYHEPILSPIVKITGLSVIFNSLCVVQRALFTIDVDFKTQAKISLICTLATGIIGLAMAYKGYGVWALVVQSTAATLINCLLLWYFSGWRPRSGFHKESFNYLFGYGSKLLASGLLDVIYNNTYPILIGKFYTPAQLGFYSRAQTYVALPSSNITGILQRVTFPILSSIQDDKERLAVDYRRILRLSAFIIFPLMIGMAAVADPLVRVLITSKWEGCIVYLQILCFSMMWYPIHAINLNLLQVKGRSDLFLRLEIVKKVLGVAVLCITLPINITAMCIGLVVFSIIALFINTYYTGKLINVGYLRQLKDLLPIFTNSLVMGGIAYFAVLMIDSNIIKLMIGTIVGLIYYISTAYLCKSEELKEVWAIIRRK</sequence>
<accession>A0A0S2KHZ4</accession>
<keyword evidence="4 7" id="KW-0812">Transmembrane</keyword>
<evidence type="ECO:0000256" key="4">
    <source>
        <dbReference type="ARBA" id="ARBA00022692"/>
    </source>
</evidence>
<dbReference type="EMBL" id="CP013195">
    <property type="protein sequence ID" value="ALO47943.1"/>
    <property type="molecule type" value="Genomic_DNA"/>
</dbReference>
<dbReference type="PANTHER" id="PTHR30250:SF10">
    <property type="entry name" value="LIPOPOLYSACCHARIDE BIOSYNTHESIS PROTEIN WZXC"/>
    <property type="match status" value="1"/>
</dbReference>
<feature type="transmembrane region" description="Helical" evidence="7">
    <location>
        <begin position="21"/>
        <end position="39"/>
    </location>
</feature>
<dbReference type="InterPro" id="IPR050833">
    <property type="entry name" value="Poly_Biosynth_Transport"/>
</dbReference>